<dbReference type="InterPro" id="IPR039793">
    <property type="entry name" value="UROS/Hem4"/>
</dbReference>
<dbReference type="Pfam" id="PF02602">
    <property type="entry name" value="HEM4"/>
    <property type="match status" value="1"/>
</dbReference>
<dbReference type="CDD" id="cd06578">
    <property type="entry name" value="HemD"/>
    <property type="match status" value="1"/>
</dbReference>
<dbReference type="RefSeq" id="WP_139872794.1">
    <property type="nucleotide sequence ID" value="NZ_CP040985.1"/>
</dbReference>
<comment type="catalytic activity">
    <reaction evidence="8 9">
        <text>hydroxymethylbilane = uroporphyrinogen III + H2O</text>
        <dbReference type="Rhea" id="RHEA:18965"/>
        <dbReference type="ChEBI" id="CHEBI:15377"/>
        <dbReference type="ChEBI" id="CHEBI:57308"/>
        <dbReference type="ChEBI" id="CHEBI:57845"/>
        <dbReference type="EC" id="4.2.1.75"/>
    </reaction>
</comment>
<dbReference type="Proteomes" id="UP000312102">
    <property type="component" value="Chromosome"/>
</dbReference>
<dbReference type="GO" id="GO:0006782">
    <property type="term" value="P:protoporphyrinogen IX biosynthetic process"/>
    <property type="evidence" value="ECO:0007669"/>
    <property type="project" value="UniProtKB-UniRule"/>
</dbReference>
<evidence type="ECO:0000256" key="1">
    <source>
        <dbReference type="ARBA" id="ARBA00004772"/>
    </source>
</evidence>
<evidence type="ECO:0000313" key="12">
    <source>
        <dbReference type="Proteomes" id="UP000312102"/>
    </source>
</evidence>
<evidence type="ECO:0000256" key="2">
    <source>
        <dbReference type="ARBA" id="ARBA00008133"/>
    </source>
</evidence>
<reference evidence="11 12" key="1">
    <citation type="journal article" date="2019" name="ISME J.">
        <title>Evolution in action: habitat transition from sediment to the pelagial leads to genome streamlining in Methylophilaceae.</title>
        <authorList>
            <person name="Salcher M."/>
            <person name="Schaefle D."/>
            <person name="Kaspar M."/>
            <person name="Neuenschwander S.M."/>
            <person name="Ghai R."/>
        </authorList>
    </citation>
    <scope>NUCLEOTIDE SEQUENCE [LARGE SCALE GENOMIC DNA]</scope>
    <source>
        <strain evidence="11 12">MMS-RI-1</strain>
    </source>
</reference>
<evidence type="ECO:0000256" key="5">
    <source>
        <dbReference type="ARBA" id="ARBA00023244"/>
    </source>
</evidence>
<dbReference type="PANTHER" id="PTHR38042">
    <property type="entry name" value="UROPORPHYRINOGEN-III SYNTHASE, CHLOROPLASTIC"/>
    <property type="match status" value="1"/>
</dbReference>
<sequence>MSKKELHQTGIVITRPSHQTGEIKALVNEHQGHPIEFPLLEIKSKSQNEIFQNIVLKLDDYDWAIFISSNAVQFGMPVVKQAFHTLPKLTQFAAIGPSTQKALKLFDVNNVLIPDENFDSEGLLATKEMNDIKNKKIVIFRGEGGRETLAETLRARGAEVTYAECYTRTFPQSNLDLLKAFSEKIHISAVFITSSEACKEFVRLSRLKDMNFLKDVLFIVNHPRMVSVLERESFMTFASDEPSDQSMMKKLLETIDH</sequence>
<dbReference type="EC" id="4.2.1.75" evidence="3 9"/>
<dbReference type="AlphaFoldDB" id="A0AAE6KNT4"/>
<evidence type="ECO:0000256" key="6">
    <source>
        <dbReference type="ARBA" id="ARBA00037589"/>
    </source>
</evidence>
<evidence type="ECO:0000259" key="10">
    <source>
        <dbReference type="Pfam" id="PF02602"/>
    </source>
</evidence>
<keyword evidence="4 9" id="KW-0456">Lyase</keyword>
<dbReference type="GO" id="GO:0006780">
    <property type="term" value="P:uroporphyrinogen III biosynthetic process"/>
    <property type="evidence" value="ECO:0007669"/>
    <property type="project" value="UniProtKB-UniRule"/>
</dbReference>
<comment type="pathway">
    <text evidence="1 9">Porphyrin-containing compound metabolism; protoporphyrin-IX biosynthesis; coproporphyrinogen-III from 5-aminolevulinate: step 3/4.</text>
</comment>
<evidence type="ECO:0000256" key="9">
    <source>
        <dbReference type="RuleBase" id="RU366031"/>
    </source>
</evidence>
<evidence type="ECO:0000256" key="7">
    <source>
        <dbReference type="ARBA" id="ARBA00040167"/>
    </source>
</evidence>
<comment type="similarity">
    <text evidence="2 9">Belongs to the uroporphyrinogen-III synthase family.</text>
</comment>
<keyword evidence="12" id="KW-1185">Reference proteome</keyword>
<organism evidence="11 12">
    <name type="scientific">Candidatus Methylopumilus rimovensis</name>
    <dbReference type="NCBI Taxonomy" id="2588535"/>
    <lineage>
        <taxon>Bacteria</taxon>
        <taxon>Pseudomonadati</taxon>
        <taxon>Pseudomonadota</taxon>
        <taxon>Betaproteobacteria</taxon>
        <taxon>Nitrosomonadales</taxon>
        <taxon>Methylophilaceae</taxon>
        <taxon>Candidatus Methylopumilus</taxon>
    </lineage>
</organism>
<evidence type="ECO:0000313" key="11">
    <source>
        <dbReference type="EMBL" id="QDD12902.1"/>
    </source>
</evidence>
<dbReference type="GO" id="GO:0004852">
    <property type="term" value="F:uroporphyrinogen-III synthase activity"/>
    <property type="evidence" value="ECO:0007669"/>
    <property type="project" value="UniProtKB-UniRule"/>
</dbReference>
<gene>
    <name evidence="11" type="ORF">FIT61_00085</name>
</gene>
<evidence type="ECO:0000256" key="8">
    <source>
        <dbReference type="ARBA" id="ARBA00048617"/>
    </source>
</evidence>
<dbReference type="EMBL" id="CP040986">
    <property type="protein sequence ID" value="QDD12902.1"/>
    <property type="molecule type" value="Genomic_DNA"/>
</dbReference>
<dbReference type="SUPFAM" id="SSF69618">
    <property type="entry name" value="HemD-like"/>
    <property type="match status" value="1"/>
</dbReference>
<dbReference type="InterPro" id="IPR036108">
    <property type="entry name" value="4pyrrol_syn_uPrphyn_synt_sf"/>
</dbReference>
<feature type="domain" description="Tetrapyrrole biosynthesis uroporphyrinogen III synthase" evidence="10">
    <location>
        <begin position="22"/>
        <end position="248"/>
    </location>
</feature>
<keyword evidence="5 9" id="KW-0627">Porphyrin biosynthesis</keyword>
<dbReference type="PANTHER" id="PTHR38042:SF1">
    <property type="entry name" value="UROPORPHYRINOGEN-III SYNTHASE, CHLOROPLASTIC"/>
    <property type="match status" value="1"/>
</dbReference>
<dbReference type="Gene3D" id="3.40.50.10090">
    <property type="match status" value="2"/>
</dbReference>
<comment type="function">
    <text evidence="6 9">Catalyzes cyclization of the linear tetrapyrrole, hydroxymethylbilane, to the macrocyclic uroporphyrinogen III.</text>
</comment>
<dbReference type="InterPro" id="IPR003754">
    <property type="entry name" value="4pyrrol_synth_uPrphyn_synth"/>
</dbReference>
<proteinExistence type="inferred from homology"/>
<accession>A0AAE6KNT4</accession>
<evidence type="ECO:0000256" key="3">
    <source>
        <dbReference type="ARBA" id="ARBA00013109"/>
    </source>
</evidence>
<name>A0AAE6KNT4_9PROT</name>
<protein>
    <recommendedName>
        <fullName evidence="7 9">Uroporphyrinogen-III synthase</fullName>
        <ecNumber evidence="3 9">4.2.1.75</ecNumber>
    </recommendedName>
</protein>
<evidence type="ECO:0000256" key="4">
    <source>
        <dbReference type="ARBA" id="ARBA00023239"/>
    </source>
</evidence>
<dbReference type="KEGG" id="mrk:FIT61_00085"/>